<proteinExistence type="predicted"/>
<keyword evidence="2" id="KW-0294">Fucose metabolism</keyword>
<gene>
    <name evidence="4" type="ORF">SLS63_009894</name>
</gene>
<accession>A0ABR1NYH5</accession>
<evidence type="ECO:0000256" key="3">
    <source>
        <dbReference type="ARBA" id="ARBA00023277"/>
    </source>
</evidence>
<dbReference type="CDD" id="cd11296">
    <property type="entry name" value="O-FucT_like"/>
    <property type="match status" value="1"/>
</dbReference>
<keyword evidence="3" id="KW-0119">Carbohydrate metabolism</keyword>
<evidence type="ECO:0000256" key="1">
    <source>
        <dbReference type="ARBA" id="ARBA00022679"/>
    </source>
</evidence>
<sequence length="471" mass="53174">MYIPSNRPNLFTKRYIGAAVLAVILFLFITSDSGPDLDTLRSQITDFALPGQKGSWKTRKQFVNAALANDIYTTHYDGAAVRKLCGEAKWRDDRVVECNRLAGGIGNMKINLLGCVRFAIEAGAILITPVLHAREAFEKMENSFGWDTDLPVSYMFDSDHFFDTLAKDCPELHIVDEDDPSYNIPPKSEVVNISPKSLIPTVYNNVLVDPSLWRPALDQHIADIVAQPDFPQPSSERPMRMTFDDVAFSWPVRYDGTEFRSDFGHVARFPRHIRELSARALYNLYRELGVDQSPAGPSRAAFLGAHVRTEADAQLESWTSFATQSANIRQQVEMNQLGAVYVATGTASDVDRLREDLADVRVRTANGSQTETAGVRVLQKWDILDEADVMLFDELTWDQMALVDLDIMLRASRFVGIWESSWSWTIALKRHAWSELDPYDYDTHALTYEDEYSILYGPVGAQPVIDPCMWL</sequence>
<organism evidence="4 5">
    <name type="scientific">Diaporthe eres</name>
    <name type="common">Phomopsis oblonga</name>
    <dbReference type="NCBI Taxonomy" id="83184"/>
    <lineage>
        <taxon>Eukaryota</taxon>
        <taxon>Fungi</taxon>
        <taxon>Dikarya</taxon>
        <taxon>Ascomycota</taxon>
        <taxon>Pezizomycotina</taxon>
        <taxon>Sordariomycetes</taxon>
        <taxon>Sordariomycetidae</taxon>
        <taxon>Diaporthales</taxon>
        <taxon>Diaporthaceae</taxon>
        <taxon>Diaporthe</taxon>
        <taxon>Diaporthe eres species complex</taxon>
    </lineage>
</organism>
<evidence type="ECO:0000256" key="2">
    <source>
        <dbReference type="ARBA" id="ARBA00023253"/>
    </source>
</evidence>
<keyword evidence="5" id="KW-1185">Reference proteome</keyword>
<dbReference type="InterPro" id="IPR019378">
    <property type="entry name" value="GDP-Fuc_O-FucTrfase"/>
</dbReference>
<dbReference type="Gene3D" id="3.40.50.11350">
    <property type="match status" value="1"/>
</dbReference>
<protein>
    <recommendedName>
        <fullName evidence="6">Alternative oxidase</fullName>
    </recommendedName>
</protein>
<dbReference type="Proteomes" id="UP001430848">
    <property type="component" value="Unassembled WGS sequence"/>
</dbReference>
<evidence type="ECO:0000313" key="4">
    <source>
        <dbReference type="EMBL" id="KAK7720347.1"/>
    </source>
</evidence>
<dbReference type="EMBL" id="JAKNSF020000076">
    <property type="protein sequence ID" value="KAK7720347.1"/>
    <property type="molecule type" value="Genomic_DNA"/>
</dbReference>
<dbReference type="Pfam" id="PF10250">
    <property type="entry name" value="O-FucT"/>
    <property type="match status" value="1"/>
</dbReference>
<evidence type="ECO:0008006" key="6">
    <source>
        <dbReference type="Google" id="ProtNLM"/>
    </source>
</evidence>
<keyword evidence="1" id="KW-0808">Transferase</keyword>
<name>A0ABR1NYH5_DIAER</name>
<evidence type="ECO:0000313" key="5">
    <source>
        <dbReference type="Proteomes" id="UP001430848"/>
    </source>
</evidence>
<comment type="caution">
    <text evidence="4">The sequence shown here is derived from an EMBL/GenBank/DDBJ whole genome shotgun (WGS) entry which is preliminary data.</text>
</comment>
<reference evidence="4 5" key="1">
    <citation type="submission" date="2024-02" db="EMBL/GenBank/DDBJ databases">
        <title>De novo assembly and annotation of 12 fungi associated with fruit tree decline syndrome in Ontario, Canada.</title>
        <authorList>
            <person name="Sulman M."/>
            <person name="Ellouze W."/>
            <person name="Ilyukhin E."/>
        </authorList>
    </citation>
    <scope>NUCLEOTIDE SEQUENCE [LARGE SCALE GENOMIC DNA]</scope>
    <source>
        <strain evidence="4 5">M169</strain>
    </source>
</reference>